<evidence type="ECO:0000256" key="3">
    <source>
        <dbReference type="PROSITE-ProRule" id="PRU00023"/>
    </source>
</evidence>
<dbReference type="InterPro" id="IPR011029">
    <property type="entry name" value="DEATH-like_dom_sf"/>
</dbReference>
<dbReference type="GO" id="GO:0042981">
    <property type="term" value="P:regulation of apoptotic process"/>
    <property type="evidence" value="ECO:0007669"/>
    <property type="project" value="InterPro"/>
</dbReference>
<dbReference type="AlphaFoldDB" id="A0A6P8PB85"/>
<dbReference type="InterPro" id="IPR036770">
    <property type="entry name" value="Ankyrin_rpt-contain_sf"/>
</dbReference>
<dbReference type="Pfam" id="PF13637">
    <property type="entry name" value="Ank_4"/>
    <property type="match status" value="1"/>
</dbReference>
<feature type="repeat" description="ANK" evidence="3">
    <location>
        <begin position="469"/>
        <end position="501"/>
    </location>
</feature>
<feature type="domain" description="CARD" evidence="5">
    <location>
        <begin position="21"/>
        <end position="93"/>
    </location>
</feature>
<dbReference type="InterPro" id="IPR001315">
    <property type="entry name" value="CARD"/>
</dbReference>
<dbReference type="Gene3D" id="1.10.533.10">
    <property type="entry name" value="Death Domain, Fas"/>
    <property type="match status" value="1"/>
</dbReference>
<feature type="repeat" description="ANK" evidence="3">
    <location>
        <begin position="535"/>
        <end position="567"/>
    </location>
</feature>
<dbReference type="KEGG" id="gsh:117346796"/>
<reference evidence="7" key="1">
    <citation type="submission" date="2025-08" db="UniProtKB">
        <authorList>
            <consortium name="RefSeq"/>
        </authorList>
    </citation>
    <scope>IDENTIFICATION</scope>
</reference>
<feature type="repeat" description="ANK" evidence="3">
    <location>
        <begin position="216"/>
        <end position="248"/>
    </location>
</feature>
<dbReference type="PROSITE" id="PS50297">
    <property type="entry name" value="ANK_REP_REGION"/>
    <property type="match status" value="13"/>
</dbReference>
<protein>
    <submittedName>
        <fullName evidence="7">Ankyrin-1-like</fullName>
    </submittedName>
</protein>
<dbReference type="InParanoid" id="A0A6P8PB85"/>
<dbReference type="Pfam" id="PF12796">
    <property type="entry name" value="Ank_2"/>
    <property type="match status" value="5"/>
</dbReference>
<proteinExistence type="predicted"/>
<feature type="region of interest" description="Disordered" evidence="4">
    <location>
        <begin position="157"/>
        <end position="182"/>
    </location>
</feature>
<feature type="repeat" description="ANK" evidence="3">
    <location>
        <begin position="282"/>
        <end position="304"/>
    </location>
</feature>
<dbReference type="Pfam" id="PF00619">
    <property type="entry name" value="CARD"/>
    <property type="match status" value="1"/>
</dbReference>
<organism evidence="6 7">
    <name type="scientific">Geotrypetes seraphini</name>
    <name type="common">Gaboon caecilian</name>
    <name type="synonym">Caecilia seraphini</name>
    <dbReference type="NCBI Taxonomy" id="260995"/>
    <lineage>
        <taxon>Eukaryota</taxon>
        <taxon>Metazoa</taxon>
        <taxon>Chordata</taxon>
        <taxon>Craniata</taxon>
        <taxon>Vertebrata</taxon>
        <taxon>Euteleostomi</taxon>
        <taxon>Amphibia</taxon>
        <taxon>Gymnophiona</taxon>
        <taxon>Geotrypetes</taxon>
    </lineage>
</organism>
<accession>A0A6P8PB85</accession>
<evidence type="ECO:0000313" key="7">
    <source>
        <dbReference type="RefSeq" id="XP_033772786.1"/>
    </source>
</evidence>
<keyword evidence="1" id="KW-0677">Repeat</keyword>
<dbReference type="PRINTS" id="PR01415">
    <property type="entry name" value="ANKYRIN"/>
</dbReference>
<sequence>MLHIPLNKINNFSMHLSSRFINPYATDVMKTRKEELVFGIYNTDYILSWLTDNGIFTQHKKMLVSTYKTRLEKNSRLLDMLMSQGERACRLFFYPCLKTVEPSLYSSMRHYVSEFNEKIGDGKRQLVGYLLEKDKDGVQTPVEPRRDGSSPRVLLKKVKPKKTATREIQDQPRPQVAKSKQVPSDLNSLFGAAAKGDLSLMKEMLKDNDINAVNSHHETLLHIAASNGQVSVLDYLISKGAKLEIRDKNGRTALHRASEKGHAEAVRALLSAGANLYAVDNEGNAPLHLAARNQHFDVVKMMLRDEIGNPKNRHHFLHMAALTDDSELARLLLDHGALVDAKDEHKMTALHYAVAKGFAKTTRVLLEAGAGTDPGILDTAFNSNNHAIFSLLLQYSKELSPDSMVSALFKAVQANLHGIIMALIDRGTDVNAKNDVAYTPLLLAAELGNRESAEVLIEKGAHLDDRLPNLNTALHLAVQAGAISTIKLLIEKGLGANVGGPGDQTALHVAAFHNKPDAADALVAAGAKIDAVTKDLATPLHIASQKSNLEVAQCLLRHKAKVNIKDKLSKTPLHLAAEAGNQAMAELLLKYGADPNITDKDKKTPLHLAAMSGHLGMAQVMLGSKARFGVKDMDGCTPLHYASSNGSTEIVKALLTEGKNKNIEEKNVWRKTPLHLAAEHGHSDLIGLLLNHGASTHALDNNRDTPLHCACKAGHVGSVQTLANWSRGEKANLQATNSLKKTPLQAAEAGTTEGHQQIVTFLKKKMLLTR</sequence>
<feature type="repeat" description="ANK" evidence="3">
    <location>
        <begin position="249"/>
        <end position="281"/>
    </location>
</feature>
<feature type="repeat" description="ANK" evidence="3">
    <location>
        <begin position="345"/>
        <end position="373"/>
    </location>
</feature>
<feature type="repeat" description="ANK" evidence="3">
    <location>
        <begin position="634"/>
        <end position="666"/>
    </location>
</feature>
<feature type="repeat" description="ANK" evidence="3">
    <location>
        <begin position="502"/>
        <end position="534"/>
    </location>
</feature>
<dbReference type="SMART" id="SM00248">
    <property type="entry name" value="ANK"/>
    <property type="match status" value="16"/>
</dbReference>
<dbReference type="GeneID" id="117346796"/>
<dbReference type="PANTHER" id="PTHR24198">
    <property type="entry name" value="ANKYRIN REPEAT AND PROTEIN KINASE DOMAIN-CONTAINING PROTEIN"/>
    <property type="match status" value="1"/>
</dbReference>
<evidence type="ECO:0000256" key="1">
    <source>
        <dbReference type="ARBA" id="ARBA00022737"/>
    </source>
</evidence>
<dbReference type="Pfam" id="PF00023">
    <property type="entry name" value="Ank"/>
    <property type="match status" value="1"/>
</dbReference>
<dbReference type="PROSITE" id="PS50088">
    <property type="entry name" value="ANK_REPEAT"/>
    <property type="match status" value="13"/>
</dbReference>
<dbReference type="InterPro" id="IPR002110">
    <property type="entry name" value="Ankyrin_rpt"/>
</dbReference>
<dbReference type="Proteomes" id="UP000515159">
    <property type="component" value="Chromosome 12"/>
</dbReference>
<dbReference type="PANTHER" id="PTHR24198:SF194">
    <property type="entry name" value="INVERSIN-A"/>
    <property type="match status" value="1"/>
</dbReference>
<dbReference type="Gene3D" id="1.25.40.20">
    <property type="entry name" value="Ankyrin repeat-containing domain"/>
    <property type="match status" value="6"/>
</dbReference>
<dbReference type="RefSeq" id="XP_033772786.1">
    <property type="nucleotide sequence ID" value="XM_033916895.1"/>
</dbReference>
<dbReference type="SUPFAM" id="SSF47986">
    <property type="entry name" value="DEATH domain"/>
    <property type="match status" value="1"/>
</dbReference>
<feature type="repeat" description="ANK" evidence="3">
    <location>
        <begin position="601"/>
        <end position="633"/>
    </location>
</feature>
<dbReference type="PROSITE" id="PS50209">
    <property type="entry name" value="CARD"/>
    <property type="match status" value="1"/>
</dbReference>
<name>A0A6P8PB85_GEOSA</name>
<feature type="repeat" description="ANK" evidence="3">
    <location>
        <begin position="436"/>
        <end position="468"/>
    </location>
</feature>
<keyword evidence="6" id="KW-1185">Reference proteome</keyword>
<feature type="repeat" description="ANK" evidence="3">
    <location>
        <begin position="669"/>
        <end position="701"/>
    </location>
</feature>
<evidence type="ECO:0000256" key="2">
    <source>
        <dbReference type="ARBA" id="ARBA00023043"/>
    </source>
</evidence>
<dbReference type="SUPFAM" id="SSF48403">
    <property type="entry name" value="Ankyrin repeat"/>
    <property type="match status" value="2"/>
</dbReference>
<gene>
    <name evidence="7" type="primary">LOC117346796</name>
</gene>
<feature type="repeat" description="ANK" evidence="3">
    <location>
        <begin position="568"/>
        <end position="600"/>
    </location>
</feature>
<keyword evidence="2 3" id="KW-0040">ANK repeat</keyword>
<evidence type="ECO:0000259" key="5">
    <source>
        <dbReference type="PROSITE" id="PS50209"/>
    </source>
</evidence>
<feature type="repeat" description="ANK" evidence="3">
    <location>
        <begin position="312"/>
        <end position="344"/>
    </location>
</feature>
<evidence type="ECO:0000256" key="4">
    <source>
        <dbReference type="SAM" id="MobiDB-lite"/>
    </source>
</evidence>
<evidence type="ECO:0000313" key="6">
    <source>
        <dbReference type="Proteomes" id="UP000515159"/>
    </source>
</evidence>
<dbReference type="CDD" id="cd01671">
    <property type="entry name" value="CARD"/>
    <property type="match status" value="1"/>
</dbReference>
<dbReference type="OrthoDB" id="20872at2759"/>